<reference evidence="5" key="1">
    <citation type="submission" date="2021-01" db="EMBL/GenBank/DDBJ databases">
        <title>Genomic Encyclopedia of Type Strains, Phase IV (KMG-IV): sequencing the most valuable type-strain genomes for metagenomic binning, comparative biology and taxonomic classification.</title>
        <authorList>
            <person name="Goeker M."/>
        </authorList>
    </citation>
    <scope>NUCLEOTIDE SEQUENCE</scope>
    <source>
        <strain evidence="5">DSM 23230</strain>
    </source>
</reference>
<keyword evidence="3" id="KW-0233">DNA recombination</keyword>
<dbReference type="EMBL" id="JAFBDQ010000007">
    <property type="protein sequence ID" value="MBM7556850.1"/>
    <property type="molecule type" value="Genomic_DNA"/>
</dbReference>
<dbReference type="AlphaFoldDB" id="A0A939BML0"/>
<dbReference type="GO" id="GO:0005737">
    <property type="term" value="C:cytoplasm"/>
    <property type="evidence" value="ECO:0007669"/>
    <property type="project" value="UniProtKB-SubCell"/>
</dbReference>
<dbReference type="GO" id="GO:0003677">
    <property type="term" value="F:DNA binding"/>
    <property type="evidence" value="ECO:0007669"/>
    <property type="project" value="InterPro"/>
</dbReference>
<dbReference type="InterPro" id="IPR011010">
    <property type="entry name" value="DNA_brk_join_enz"/>
</dbReference>
<proteinExistence type="predicted"/>
<dbReference type="InterPro" id="IPR002104">
    <property type="entry name" value="Integrase_catalytic"/>
</dbReference>
<evidence type="ECO:0000313" key="5">
    <source>
        <dbReference type="EMBL" id="MBM7556850.1"/>
    </source>
</evidence>
<dbReference type="GO" id="GO:0015074">
    <property type="term" value="P:DNA integration"/>
    <property type="evidence" value="ECO:0007669"/>
    <property type="project" value="UniProtKB-KW"/>
</dbReference>
<dbReference type="Proteomes" id="UP000774000">
    <property type="component" value="Unassembled WGS sequence"/>
</dbReference>
<gene>
    <name evidence="5" type="ORF">JOC47_001701</name>
</gene>
<evidence type="ECO:0000256" key="2">
    <source>
        <dbReference type="ARBA" id="ARBA00022908"/>
    </source>
</evidence>
<accession>A0A939BML0</accession>
<dbReference type="SUPFAM" id="SSF56349">
    <property type="entry name" value="DNA breaking-rejoining enzymes"/>
    <property type="match status" value="1"/>
</dbReference>
<keyword evidence="6" id="KW-1185">Reference proteome</keyword>
<dbReference type="PROSITE" id="PS51898">
    <property type="entry name" value="TYR_RECOMBINASE"/>
    <property type="match status" value="1"/>
</dbReference>
<evidence type="ECO:0000259" key="4">
    <source>
        <dbReference type="PROSITE" id="PS51898"/>
    </source>
</evidence>
<evidence type="ECO:0000256" key="1">
    <source>
        <dbReference type="ARBA" id="ARBA00004496"/>
    </source>
</evidence>
<evidence type="ECO:0000256" key="3">
    <source>
        <dbReference type="ARBA" id="ARBA00023172"/>
    </source>
</evidence>
<feature type="domain" description="Tyr recombinase" evidence="4">
    <location>
        <begin position="4"/>
        <end position="202"/>
    </location>
</feature>
<dbReference type="Pfam" id="PF00589">
    <property type="entry name" value="Phage_integrase"/>
    <property type="match status" value="1"/>
</dbReference>
<comment type="subcellular location">
    <subcellularLocation>
        <location evidence="1">Cytoplasm</location>
    </subcellularLocation>
</comment>
<dbReference type="InterPro" id="IPR050090">
    <property type="entry name" value="Tyrosine_recombinase_XerCD"/>
</dbReference>
<dbReference type="PANTHER" id="PTHR30349:SF77">
    <property type="entry name" value="TYROSINE RECOMBINASE XERC"/>
    <property type="match status" value="1"/>
</dbReference>
<dbReference type="Gene3D" id="1.10.443.10">
    <property type="entry name" value="Intergrase catalytic core"/>
    <property type="match status" value="1"/>
</dbReference>
<sequence length="202" mass="23791">MAKTNFNYLKSDEIEKLLNQFNTRYLNSTRNKVMIELFIASGLTLSEMINLTWSDIDLQEGILKVVKEDQVERKLKITDEVIIHLLEWQQRQLEEIEEVGFVFTTGTGNKLNPSQVRTMIDNYAKKANIQEEEQRFYEREEDQIDMFDDTYLKKRINPTALRNTFAVNKLKEGNNINQIAKLLGHVNPSNIRHYKNVIESEY</sequence>
<comment type="caution">
    <text evidence="5">The sequence shown here is derived from an EMBL/GenBank/DDBJ whole genome shotgun (WGS) entry which is preliminary data.</text>
</comment>
<dbReference type="GO" id="GO:0006310">
    <property type="term" value="P:DNA recombination"/>
    <property type="evidence" value="ECO:0007669"/>
    <property type="project" value="UniProtKB-KW"/>
</dbReference>
<keyword evidence="2" id="KW-0229">DNA integration</keyword>
<organism evidence="5 6">
    <name type="scientific">Halanaerobacter jeridensis</name>
    <dbReference type="NCBI Taxonomy" id="706427"/>
    <lineage>
        <taxon>Bacteria</taxon>
        <taxon>Bacillati</taxon>
        <taxon>Bacillota</taxon>
        <taxon>Clostridia</taxon>
        <taxon>Halanaerobiales</taxon>
        <taxon>Halobacteroidaceae</taxon>
        <taxon>Halanaerobacter</taxon>
    </lineage>
</organism>
<evidence type="ECO:0000313" key="6">
    <source>
        <dbReference type="Proteomes" id="UP000774000"/>
    </source>
</evidence>
<dbReference type="RefSeq" id="WP_204701624.1">
    <property type="nucleotide sequence ID" value="NZ_JAFBDQ010000007.1"/>
</dbReference>
<dbReference type="PANTHER" id="PTHR30349">
    <property type="entry name" value="PHAGE INTEGRASE-RELATED"/>
    <property type="match status" value="1"/>
</dbReference>
<dbReference type="InterPro" id="IPR013762">
    <property type="entry name" value="Integrase-like_cat_sf"/>
</dbReference>
<name>A0A939BML0_9FIRM</name>
<protein>
    <submittedName>
        <fullName evidence="5">Integrase/recombinase XerD</fullName>
    </submittedName>
</protein>